<dbReference type="OrthoDB" id="3210322at2"/>
<dbReference type="PANTHER" id="PTHR30055:SF234">
    <property type="entry name" value="HTH-TYPE TRANSCRIPTIONAL REGULATOR BETI"/>
    <property type="match status" value="1"/>
</dbReference>
<accession>A0A3A5MAR8</accession>
<dbReference type="Proteomes" id="UP000272560">
    <property type="component" value="Unassembled WGS sequence"/>
</dbReference>
<dbReference type="Pfam" id="PF00440">
    <property type="entry name" value="TetR_N"/>
    <property type="match status" value="1"/>
</dbReference>
<dbReference type="AlphaFoldDB" id="A0A3A5MAR8"/>
<dbReference type="Pfam" id="PF13305">
    <property type="entry name" value="TetR_C_33"/>
    <property type="match status" value="1"/>
</dbReference>
<keyword evidence="7" id="KW-1185">Reference proteome</keyword>
<dbReference type="SUPFAM" id="SSF48498">
    <property type="entry name" value="Tetracyclin repressor-like, C-terminal domain"/>
    <property type="match status" value="1"/>
</dbReference>
<evidence type="ECO:0000313" key="6">
    <source>
        <dbReference type="EMBL" id="RJT79321.1"/>
    </source>
</evidence>
<comment type="caution">
    <text evidence="6">The sequence shown here is derived from an EMBL/GenBank/DDBJ whole genome shotgun (WGS) entry which is preliminary data.</text>
</comment>
<dbReference type="PROSITE" id="PS50977">
    <property type="entry name" value="HTH_TETR_2"/>
    <property type="match status" value="1"/>
</dbReference>
<dbReference type="InterPro" id="IPR001647">
    <property type="entry name" value="HTH_TetR"/>
</dbReference>
<keyword evidence="3" id="KW-0804">Transcription</keyword>
<dbReference type="InterPro" id="IPR036271">
    <property type="entry name" value="Tet_transcr_reg_TetR-rel_C_sf"/>
</dbReference>
<evidence type="ECO:0000256" key="4">
    <source>
        <dbReference type="PROSITE-ProRule" id="PRU00335"/>
    </source>
</evidence>
<dbReference type="InterPro" id="IPR050109">
    <property type="entry name" value="HTH-type_TetR-like_transc_reg"/>
</dbReference>
<dbReference type="GO" id="GO:0003700">
    <property type="term" value="F:DNA-binding transcription factor activity"/>
    <property type="evidence" value="ECO:0007669"/>
    <property type="project" value="TreeGrafter"/>
</dbReference>
<evidence type="ECO:0000259" key="5">
    <source>
        <dbReference type="PROSITE" id="PS50977"/>
    </source>
</evidence>
<evidence type="ECO:0000313" key="7">
    <source>
        <dbReference type="Proteomes" id="UP000272560"/>
    </source>
</evidence>
<dbReference type="InterPro" id="IPR009057">
    <property type="entry name" value="Homeodomain-like_sf"/>
</dbReference>
<protein>
    <submittedName>
        <fullName evidence="6">TetR family transcriptional regulator</fullName>
    </submittedName>
</protein>
<keyword evidence="2 4" id="KW-0238">DNA-binding</keyword>
<organism evidence="6 7">
    <name type="scientific">Arthrobacter cheniae</name>
    <dbReference type="NCBI Taxonomy" id="1258888"/>
    <lineage>
        <taxon>Bacteria</taxon>
        <taxon>Bacillati</taxon>
        <taxon>Actinomycetota</taxon>
        <taxon>Actinomycetes</taxon>
        <taxon>Micrococcales</taxon>
        <taxon>Micrococcaceae</taxon>
        <taxon>Arthrobacter</taxon>
    </lineage>
</organism>
<evidence type="ECO:0000256" key="2">
    <source>
        <dbReference type="ARBA" id="ARBA00023125"/>
    </source>
</evidence>
<keyword evidence="1" id="KW-0805">Transcription regulation</keyword>
<feature type="DNA-binding region" description="H-T-H motif" evidence="4">
    <location>
        <begin position="58"/>
        <end position="77"/>
    </location>
</feature>
<dbReference type="PANTHER" id="PTHR30055">
    <property type="entry name" value="HTH-TYPE TRANSCRIPTIONAL REGULATOR RUTR"/>
    <property type="match status" value="1"/>
</dbReference>
<feature type="domain" description="HTH tetR-type" evidence="5">
    <location>
        <begin position="35"/>
        <end position="95"/>
    </location>
</feature>
<evidence type="ECO:0000256" key="3">
    <source>
        <dbReference type="ARBA" id="ARBA00023163"/>
    </source>
</evidence>
<dbReference type="GO" id="GO:0000976">
    <property type="term" value="F:transcription cis-regulatory region binding"/>
    <property type="evidence" value="ECO:0007669"/>
    <property type="project" value="TreeGrafter"/>
</dbReference>
<gene>
    <name evidence="6" type="ORF">D6T63_10655</name>
</gene>
<dbReference type="SUPFAM" id="SSF46689">
    <property type="entry name" value="Homeodomain-like"/>
    <property type="match status" value="1"/>
</dbReference>
<sequence length="259" mass="28097">MFTDRRLNTVHSARLGGGILPADSPERPFSVASAPLTTEVLVATSRALLVEGGADAVVVREVARRLGVTAPALYRYVSGRDDLLTLLIAACTEEATSVCMEALEGCGIDDVEARLRAATLAFRAWALAHPSEFGLVYGTPILHYAAPEEGPTVEAGRRFGRLFGSLFVDLLETRRLRAIDDALLPPAVRQALVDTAARLGLPMRPGEVYPFVVGWHRMLGIVSVEVTGHLHWAFGGDTTAFIHLQFEELFDDLLLPVVR</sequence>
<proteinExistence type="predicted"/>
<dbReference type="EMBL" id="QZVT01000005">
    <property type="protein sequence ID" value="RJT79321.1"/>
    <property type="molecule type" value="Genomic_DNA"/>
</dbReference>
<name>A0A3A5MAR8_9MICC</name>
<evidence type="ECO:0000256" key="1">
    <source>
        <dbReference type="ARBA" id="ARBA00023015"/>
    </source>
</evidence>
<dbReference type="InterPro" id="IPR025996">
    <property type="entry name" value="MT1864/Rv1816-like_C"/>
</dbReference>
<reference evidence="6 7" key="1">
    <citation type="submission" date="2018-09" db="EMBL/GenBank/DDBJ databases">
        <title>Novel species of Arthrobacter.</title>
        <authorList>
            <person name="Liu Q."/>
            <person name="Xin Y.-H."/>
        </authorList>
    </citation>
    <scope>NUCLEOTIDE SEQUENCE [LARGE SCALE GENOMIC DNA]</scope>
    <source>
        <strain evidence="6 7">Hz2</strain>
    </source>
</reference>
<dbReference type="Gene3D" id="1.10.357.10">
    <property type="entry name" value="Tetracycline Repressor, domain 2"/>
    <property type="match status" value="1"/>
</dbReference>